<dbReference type="Pfam" id="PF17954">
    <property type="entry name" value="Pirin_C_2"/>
    <property type="match status" value="1"/>
</dbReference>
<evidence type="ECO:0000256" key="2">
    <source>
        <dbReference type="PIRSR" id="PIRSR006232-1"/>
    </source>
</evidence>
<dbReference type="Proteomes" id="UP000192907">
    <property type="component" value="Unassembled WGS sequence"/>
</dbReference>
<dbReference type="PIRSF" id="PIRSF006232">
    <property type="entry name" value="Pirin"/>
    <property type="match status" value="1"/>
</dbReference>
<evidence type="ECO:0000313" key="7">
    <source>
        <dbReference type="Proteomes" id="UP000192907"/>
    </source>
</evidence>
<feature type="binding site" evidence="2">
    <location>
        <position position="58"/>
    </location>
    <ligand>
        <name>Fe cation</name>
        <dbReference type="ChEBI" id="CHEBI:24875"/>
    </ligand>
</feature>
<feature type="domain" description="Pirin N-terminal" evidence="4">
    <location>
        <begin position="11"/>
        <end position="120"/>
    </location>
</feature>
<accession>A0A1Y6CRY4</accession>
<protein>
    <recommendedName>
        <fullName evidence="8">Pirin N-terminal domain-containing protein</fullName>
    </recommendedName>
</protein>
<dbReference type="InterPro" id="IPR041602">
    <property type="entry name" value="Quercetinase_C"/>
</dbReference>
<keyword evidence="2" id="KW-0479">Metal-binding</keyword>
<dbReference type="PANTHER" id="PTHR43212:SF3">
    <property type="entry name" value="QUERCETIN 2,3-DIOXYGENASE"/>
    <property type="match status" value="1"/>
</dbReference>
<feature type="binding site" evidence="2">
    <location>
        <position position="104"/>
    </location>
    <ligand>
        <name>Fe cation</name>
        <dbReference type="ChEBI" id="CHEBI:24875"/>
    </ligand>
</feature>
<dbReference type="STRING" id="1513793.SAMN06296036_1518"/>
<reference evidence="7" key="1">
    <citation type="submission" date="2017-04" db="EMBL/GenBank/DDBJ databases">
        <authorList>
            <person name="Varghese N."/>
            <person name="Submissions S."/>
        </authorList>
    </citation>
    <scope>NUCLEOTIDE SEQUENCE [LARGE SCALE GENOMIC DNA]</scope>
    <source>
        <strain evidence="7">RKEM611</strain>
    </source>
</reference>
<name>A0A1Y6CRY4_9BACT</name>
<dbReference type="CDD" id="cd02910">
    <property type="entry name" value="cupin_Yhhw_N"/>
    <property type="match status" value="1"/>
</dbReference>
<evidence type="ECO:0000256" key="1">
    <source>
        <dbReference type="ARBA" id="ARBA00008416"/>
    </source>
</evidence>
<sequence length="238" mass="26145">MSQVIHRADSRGHADHGWLNSHHTFSFASYFDPKRMGFGALRVINDDVVAPSRGFGTHPHANMEIISVPLEGSLAHKDTMGHDFVISKGEVQAMTAGTGVAHSEFNHSDRESVNFLQIWVLPRLMGVKPAYSQKTFEPNERVNRWQLVVSPDGRQGSVTINQDAHFSMAKIDVGRSLDYELQGDDHGAYIFVISGNVKVDGETLGPRDGLGLTDPKLLTIAAESDAEILLMDVPMTVI</sequence>
<dbReference type="InterPro" id="IPR014710">
    <property type="entry name" value="RmlC-like_jellyroll"/>
</dbReference>
<dbReference type="InterPro" id="IPR003829">
    <property type="entry name" value="Pirin_N_dom"/>
</dbReference>
<dbReference type="Gene3D" id="2.60.120.10">
    <property type="entry name" value="Jelly Rolls"/>
    <property type="match status" value="2"/>
</dbReference>
<dbReference type="AlphaFoldDB" id="A0A1Y6CRY4"/>
<dbReference type="OrthoDB" id="5290824at2"/>
<evidence type="ECO:0000256" key="3">
    <source>
        <dbReference type="RuleBase" id="RU003457"/>
    </source>
</evidence>
<evidence type="ECO:0000313" key="6">
    <source>
        <dbReference type="EMBL" id="SMF83990.1"/>
    </source>
</evidence>
<dbReference type="PANTHER" id="PTHR43212">
    <property type="entry name" value="QUERCETIN 2,3-DIOXYGENASE"/>
    <property type="match status" value="1"/>
</dbReference>
<dbReference type="GO" id="GO:0046872">
    <property type="term" value="F:metal ion binding"/>
    <property type="evidence" value="ECO:0007669"/>
    <property type="project" value="UniProtKB-KW"/>
</dbReference>
<proteinExistence type="inferred from homology"/>
<dbReference type="RefSeq" id="WP_132326426.1">
    <property type="nucleotide sequence ID" value="NZ_FWZT01000051.1"/>
</dbReference>
<keyword evidence="2" id="KW-0408">Iron</keyword>
<feature type="binding site" evidence="2">
    <location>
        <position position="60"/>
    </location>
    <ligand>
        <name>Fe cation</name>
        <dbReference type="ChEBI" id="CHEBI:24875"/>
    </ligand>
</feature>
<gene>
    <name evidence="6" type="ORF">SAMN06296036_1518</name>
</gene>
<feature type="binding site" evidence="2">
    <location>
        <position position="102"/>
    </location>
    <ligand>
        <name>Fe cation</name>
        <dbReference type="ChEBI" id="CHEBI:24875"/>
    </ligand>
</feature>
<dbReference type="InterPro" id="IPR011051">
    <property type="entry name" value="RmlC_Cupin_sf"/>
</dbReference>
<evidence type="ECO:0000259" key="5">
    <source>
        <dbReference type="Pfam" id="PF17954"/>
    </source>
</evidence>
<feature type="domain" description="Quercetin 2,3-dioxygenase C-terminal cupin" evidence="5">
    <location>
        <begin position="147"/>
        <end position="233"/>
    </location>
</feature>
<dbReference type="Pfam" id="PF02678">
    <property type="entry name" value="Pirin"/>
    <property type="match status" value="1"/>
</dbReference>
<dbReference type="SUPFAM" id="SSF51182">
    <property type="entry name" value="RmlC-like cupins"/>
    <property type="match status" value="1"/>
</dbReference>
<keyword evidence="7" id="KW-1185">Reference proteome</keyword>
<evidence type="ECO:0000259" key="4">
    <source>
        <dbReference type="Pfam" id="PF02678"/>
    </source>
</evidence>
<comment type="cofactor">
    <cofactor evidence="2">
        <name>Fe cation</name>
        <dbReference type="ChEBI" id="CHEBI:24875"/>
    </cofactor>
    <text evidence="2">Binds 1 Fe cation per subunit.</text>
</comment>
<dbReference type="EMBL" id="FWZT01000051">
    <property type="protein sequence ID" value="SMF83990.1"/>
    <property type="molecule type" value="Genomic_DNA"/>
</dbReference>
<comment type="similarity">
    <text evidence="1 3">Belongs to the pirin family.</text>
</comment>
<dbReference type="InterPro" id="IPR012093">
    <property type="entry name" value="Pirin"/>
</dbReference>
<organism evidence="6 7">
    <name type="scientific">Pseudobacteriovorax antillogorgiicola</name>
    <dbReference type="NCBI Taxonomy" id="1513793"/>
    <lineage>
        <taxon>Bacteria</taxon>
        <taxon>Pseudomonadati</taxon>
        <taxon>Bdellovibrionota</taxon>
        <taxon>Oligoflexia</taxon>
        <taxon>Oligoflexales</taxon>
        <taxon>Pseudobacteriovoracaceae</taxon>
        <taxon>Pseudobacteriovorax</taxon>
    </lineage>
</organism>
<evidence type="ECO:0008006" key="8">
    <source>
        <dbReference type="Google" id="ProtNLM"/>
    </source>
</evidence>